<feature type="chain" id="PRO_5046313828" description="Copper amine oxidase-like N-terminal domain-containing protein" evidence="1">
    <location>
        <begin position="26"/>
        <end position="226"/>
    </location>
</feature>
<accession>A0ABT9Z5Z0</accession>
<evidence type="ECO:0000256" key="1">
    <source>
        <dbReference type="SAM" id="SignalP"/>
    </source>
</evidence>
<reference evidence="2 3" key="1">
    <citation type="submission" date="2023-07" db="EMBL/GenBank/DDBJ databases">
        <title>Genomic Encyclopedia of Type Strains, Phase IV (KMG-IV): sequencing the most valuable type-strain genomes for metagenomic binning, comparative biology and taxonomic classification.</title>
        <authorList>
            <person name="Goeker M."/>
        </authorList>
    </citation>
    <scope>NUCLEOTIDE SEQUENCE [LARGE SCALE GENOMIC DNA]</scope>
    <source>
        <strain evidence="2 3">DSM 17723</strain>
    </source>
</reference>
<dbReference type="RefSeq" id="WP_095299648.1">
    <property type="nucleotide sequence ID" value="NZ_CADEPK010000320.1"/>
</dbReference>
<gene>
    <name evidence="2" type="ORF">J2S02_003602</name>
</gene>
<comment type="caution">
    <text evidence="2">The sequence shown here is derived from an EMBL/GenBank/DDBJ whole genome shotgun (WGS) entry which is preliminary data.</text>
</comment>
<evidence type="ECO:0000313" key="3">
    <source>
        <dbReference type="Proteomes" id="UP001232245"/>
    </source>
</evidence>
<evidence type="ECO:0008006" key="4">
    <source>
        <dbReference type="Google" id="ProtNLM"/>
    </source>
</evidence>
<organism evidence="2 3">
    <name type="scientific">Metabacillus niabensis</name>
    <dbReference type="NCBI Taxonomy" id="324854"/>
    <lineage>
        <taxon>Bacteria</taxon>
        <taxon>Bacillati</taxon>
        <taxon>Bacillota</taxon>
        <taxon>Bacilli</taxon>
        <taxon>Bacillales</taxon>
        <taxon>Bacillaceae</taxon>
        <taxon>Metabacillus</taxon>
    </lineage>
</organism>
<evidence type="ECO:0000313" key="2">
    <source>
        <dbReference type="EMBL" id="MDQ0227257.1"/>
    </source>
</evidence>
<proteinExistence type="predicted"/>
<dbReference type="EMBL" id="JAUSTZ010000008">
    <property type="protein sequence ID" value="MDQ0227257.1"/>
    <property type="molecule type" value="Genomic_DNA"/>
</dbReference>
<name>A0ABT9Z5Z0_9BACI</name>
<protein>
    <recommendedName>
        <fullName evidence="4">Copper amine oxidase-like N-terminal domain-containing protein</fullName>
    </recommendedName>
</protein>
<keyword evidence="3" id="KW-1185">Reference proteome</keyword>
<feature type="signal peptide" evidence="1">
    <location>
        <begin position="1"/>
        <end position="25"/>
    </location>
</feature>
<dbReference type="Proteomes" id="UP001232245">
    <property type="component" value="Unassembled WGS sequence"/>
</dbReference>
<keyword evidence="1" id="KW-0732">Signal</keyword>
<sequence length="226" mass="25973">MRNYRNQIILSFILLFVMLPNNTEAKNDGYEIVSKLSSESITLYAKKFGSLYRDFKIDFKGETYFRPFWMNDTNPAYAPQIYYEDINKDEKNELIITLTKGYGTGVLDEEVYVYSYSNGLIDVLIDNPMAIINKNVKTKLSDERAEVIIDGKKCSVDITPLEIKPENLFDDIGFGSIINYNVEDNHLVVSVSGQISPASFVGRIVIVYEFRDKMYQAKLIEFIPCK</sequence>